<protein>
    <submittedName>
        <fullName evidence="1">Uncharacterized protein</fullName>
    </submittedName>
</protein>
<dbReference type="AlphaFoldDB" id="M3XW82"/>
<reference evidence="1" key="1">
    <citation type="submission" date="2024-06" db="UniProtKB">
        <authorList>
            <consortium name="Ensembl"/>
        </authorList>
    </citation>
    <scope>IDENTIFICATION</scope>
</reference>
<dbReference type="Ensembl" id="ENSMPUT00000003397.1">
    <property type="protein sequence ID" value="ENSMPUP00000003332.1"/>
    <property type="gene ID" value="ENSMPUG00000003364.1"/>
</dbReference>
<dbReference type="HOGENOM" id="CLU_2819241_0_0_1"/>
<sequence length="67" mass="7619">PSSYSLPTANKSEGFQTDSKSTICLCLFNYSLLCRGRSSSWSFCFSGHTTYNIYTIYDIYYTQGKNT</sequence>
<dbReference type="InParanoid" id="M3XW82"/>
<evidence type="ECO:0000313" key="1">
    <source>
        <dbReference type="Ensembl" id="ENSMPUP00000003332.1"/>
    </source>
</evidence>
<dbReference type="EMBL" id="AEYP01026619">
    <property type="status" value="NOT_ANNOTATED_CDS"/>
    <property type="molecule type" value="Genomic_DNA"/>
</dbReference>
<accession>M3XW82</accession>
<proteinExistence type="predicted"/>
<name>M3XW82_MUSPF</name>
<organism evidence="1">
    <name type="scientific">Mustela putorius furo</name>
    <name type="common">European domestic ferret</name>
    <name type="synonym">Mustela furo</name>
    <dbReference type="NCBI Taxonomy" id="9669"/>
    <lineage>
        <taxon>Eukaryota</taxon>
        <taxon>Metazoa</taxon>
        <taxon>Chordata</taxon>
        <taxon>Craniata</taxon>
        <taxon>Vertebrata</taxon>
        <taxon>Euteleostomi</taxon>
        <taxon>Mammalia</taxon>
        <taxon>Eutheria</taxon>
        <taxon>Laurasiatheria</taxon>
        <taxon>Carnivora</taxon>
        <taxon>Caniformia</taxon>
        <taxon>Musteloidea</taxon>
        <taxon>Mustelidae</taxon>
        <taxon>Mustelinae</taxon>
        <taxon>Mustela</taxon>
    </lineage>
</organism>